<keyword evidence="4" id="KW-0813">Transport</keyword>
<proteinExistence type="inferred from homology"/>
<dbReference type="GO" id="GO:0008506">
    <property type="term" value="F:sucrose:proton symporter activity"/>
    <property type="evidence" value="ECO:0007669"/>
    <property type="project" value="TreeGrafter"/>
</dbReference>
<evidence type="ECO:0000256" key="11">
    <source>
        <dbReference type="SAM" id="Phobius"/>
    </source>
</evidence>
<protein>
    <submittedName>
        <fullName evidence="12">Uncharacterized protein</fullName>
    </submittedName>
</protein>
<name>A0AAV2D1R4_9ROSI</name>
<evidence type="ECO:0000256" key="3">
    <source>
        <dbReference type="ARBA" id="ARBA00007134"/>
    </source>
</evidence>
<sequence>MPPPEALNPNNTMKPLNVETKPPSNGHLAPPPEDALPSTTTTKSALYAYRKIILVASIAIGLQFGWALQLSLLTPYVQLLGIPHKYAALVWLCGPISGMIVQPLVGYYSDRCTSRFGRRRPFIAGGAAFILVAVFLIGFAADIGHAAGDDLSKPSKPRAISVFVVGFWILDVANNTLMGPCRALLADLSGTSQKKTRVANSFFSFSLAVGNVLGYAAGSYSGLYKIFPFTRSQACDVYCANLKSCFLIAITLLLFFASIAIYYVTERPISADGKFVAGTGDGDEEEDEVEEKSAAVAPPTSCGGVPFFGELFGAMANMKKPMIVLLMVTALNWIGWFPFFLYDTDFMGREVYGGVSNGGTAAELRMYARGVRVGALGLLLNSVVLGFASLGIETFSRWAGGANRLWGFVNFILAGCLGLTVLVSKLADSNRQYGVGGVLLGPTAGVQAAALLLFAVLGIPLAVAFSVPFALTSIFCNEAGAGQGLSIGVLNLSIVIPQLVVSLLAGPWDALFGGGNLPAFVVGAIASACSGLLALTMLPSPSPEAVGKVAVGGFH</sequence>
<feature type="region of interest" description="Disordered" evidence="10">
    <location>
        <begin position="1"/>
        <end position="37"/>
    </location>
</feature>
<dbReference type="Gene3D" id="1.20.1250.20">
    <property type="entry name" value="MFS general substrate transporter like domains"/>
    <property type="match status" value="1"/>
</dbReference>
<dbReference type="Proteomes" id="UP001497516">
    <property type="component" value="Chromosome 10"/>
</dbReference>
<gene>
    <name evidence="12" type="ORF">LTRI10_LOCUS9697</name>
</gene>
<keyword evidence="13" id="KW-1185">Reference proteome</keyword>
<keyword evidence="9 11" id="KW-0472">Membrane</keyword>
<keyword evidence="5" id="KW-0762">Sugar transport</keyword>
<dbReference type="Pfam" id="PF13347">
    <property type="entry name" value="MFS_2"/>
    <property type="match status" value="1"/>
</dbReference>
<comment type="subcellular location">
    <subcellularLocation>
        <location evidence="1">Membrane</location>
        <topology evidence="1">Multi-pass membrane protein</topology>
    </subcellularLocation>
</comment>
<evidence type="ECO:0000256" key="2">
    <source>
        <dbReference type="ARBA" id="ARBA00004914"/>
    </source>
</evidence>
<evidence type="ECO:0000256" key="4">
    <source>
        <dbReference type="ARBA" id="ARBA00022448"/>
    </source>
</evidence>
<feature type="transmembrane region" description="Helical" evidence="11">
    <location>
        <begin position="322"/>
        <end position="342"/>
    </location>
</feature>
<evidence type="ECO:0000256" key="1">
    <source>
        <dbReference type="ARBA" id="ARBA00004141"/>
    </source>
</evidence>
<evidence type="ECO:0000313" key="12">
    <source>
        <dbReference type="EMBL" id="CAL1362942.1"/>
    </source>
</evidence>
<dbReference type="InterPro" id="IPR036259">
    <property type="entry name" value="MFS_trans_sf"/>
</dbReference>
<feature type="transmembrane region" description="Helical" evidence="11">
    <location>
        <begin position="484"/>
        <end position="505"/>
    </location>
</feature>
<dbReference type="PANTHER" id="PTHR19432">
    <property type="entry name" value="SUGAR TRANSPORTER"/>
    <property type="match status" value="1"/>
</dbReference>
<dbReference type="NCBIfam" id="TIGR01301">
    <property type="entry name" value="GPH_sucrose"/>
    <property type="match status" value="1"/>
</dbReference>
<feature type="transmembrane region" description="Helical" evidence="11">
    <location>
        <begin position="405"/>
        <end position="427"/>
    </location>
</feature>
<keyword evidence="7" id="KW-0769">Symport</keyword>
<evidence type="ECO:0000256" key="9">
    <source>
        <dbReference type="ARBA" id="ARBA00023136"/>
    </source>
</evidence>
<feature type="transmembrane region" description="Helical" evidence="11">
    <location>
        <begin position="121"/>
        <end position="139"/>
    </location>
</feature>
<dbReference type="GO" id="GO:0005886">
    <property type="term" value="C:plasma membrane"/>
    <property type="evidence" value="ECO:0007669"/>
    <property type="project" value="InterPro"/>
</dbReference>
<evidence type="ECO:0000256" key="10">
    <source>
        <dbReference type="SAM" id="MobiDB-lite"/>
    </source>
</evidence>
<organism evidence="12 13">
    <name type="scientific">Linum trigynum</name>
    <dbReference type="NCBI Taxonomy" id="586398"/>
    <lineage>
        <taxon>Eukaryota</taxon>
        <taxon>Viridiplantae</taxon>
        <taxon>Streptophyta</taxon>
        <taxon>Embryophyta</taxon>
        <taxon>Tracheophyta</taxon>
        <taxon>Spermatophyta</taxon>
        <taxon>Magnoliopsida</taxon>
        <taxon>eudicotyledons</taxon>
        <taxon>Gunneridae</taxon>
        <taxon>Pentapetalae</taxon>
        <taxon>rosids</taxon>
        <taxon>fabids</taxon>
        <taxon>Malpighiales</taxon>
        <taxon>Linaceae</taxon>
        <taxon>Linum</taxon>
    </lineage>
</organism>
<evidence type="ECO:0000313" key="13">
    <source>
        <dbReference type="Proteomes" id="UP001497516"/>
    </source>
</evidence>
<evidence type="ECO:0000256" key="8">
    <source>
        <dbReference type="ARBA" id="ARBA00022989"/>
    </source>
</evidence>
<dbReference type="PANTHER" id="PTHR19432:SF70">
    <property type="entry name" value="SUCROSE TRANSPORT PROTEIN SUC1-RELATED"/>
    <property type="match status" value="1"/>
</dbReference>
<evidence type="ECO:0000256" key="6">
    <source>
        <dbReference type="ARBA" id="ARBA00022692"/>
    </source>
</evidence>
<feature type="transmembrane region" description="Helical" evidence="11">
    <location>
        <begin position="52"/>
        <end position="74"/>
    </location>
</feature>
<feature type="transmembrane region" description="Helical" evidence="11">
    <location>
        <begin position="86"/>
        <end position="109"/>
    </location>
</feature>
<feature type="transmembrane region" description="Helical" evidence="11">
    <location>
        <begin position="198"/>
        <end position="218"/>
    </location>
</feature>
<feature type="transmembrane region" description="Helical" evidence="11">
    <location>
        <begin position="517"/>
        <end position="538"/>
    </location>
</feature>
<dbReference type="SUPFAM" id="SSF103473">
    <property type="entry name" value="MFS general substrate transporter"/>
    <property type="match status" value="1"/>
</dbReference>
<evidence type="ECO:0000256" key="5">
    <source>
        <dbReference type="ARBA" id="ARBA00022597"/>
    </source>
</evidence>
<feature type="transmembrane region" description="Helical" evidence="11">
    <location>
        <begin position="159"/>
        <end position="177"/>
    </location>
</feature>
<dbReference type="GO" id="GO:0005773">
    <property type="term" value="C:vacuole"/>
    <property type="evidence" value="ECO:0007669"/>
    <property type="project" value="TreeGrafter"/>
</dbReference>
<reference evidence="12 13" key="1">
    <citation type="submission" date="2024-04" db="EMBL/GenBank/DDBJ databases">
        <authorList>
            <person name="Fracassetti M."/>
        </authorList>
    </citation>
    <scope>NUCLEOTIDE SEQUENCE [LARGE SCALE GENOMIC DNA]</scope>
</reference>
<comment type="similarity">
    <text evidence="3">Belongs to the glycoside-pentoside-hexuronide (GPH) cation symporter transporter (TC 2.A.2.4) family.</text>
</comment>
<dbReference type="InterPro" id="IPR005989">
    <property type="entry name" value="Suc_symporter_pln"/>
</dbReference>
<dbReference type="AlphaFoldDB" id="A0AAV2D1R4"/>
<accession>A0AAV2D1R4</accession>
<evidence type="ECO:0000256" key="7">
    <source>
        <dbReference type="ARBA" id="ARBA00022847"/>
    </source>
</evidence>
<dbReference type="CDD" id="cd17313">
    <property type="entry name" value="MFS_SLC45_SUC"/>
    <property type="match status" value="1"/>
</dbReference>
<comment type="pathway">
    <text evidence="2">Glycan biosynthesis; sucrose metabolism.</text>
</comment>
<feature type="transmembrane region" description="Helical" evidence="11">
    <location>
        <begin position="246"/>
        <end position="265"/>
    </location>
</feature>
<dbReference type="EMBL" id="OZ034814">
    <property type="protein sequence ID" value="CAL1362942.1"/>
    <property type="molecule type" value="Genomic_DNA"/>
</dbReference>
<feature type="transmembrane region" description="Helical" evidence="11">
    <location>
        <begin position="373"/>
        <end position="393"/>
    </location>
</feature>
<feature type="transmembrane region" description="Helical" evidence="11">
    <location>
        <begin position="447"/>
        <end position="472"/>
    </location>
</feature>
<keyword evidence="8 11" id="KW-1133">Transmembrane helix</keyword>
<keyword evidence="6 11" id="KW-0812">Transmembrane</keyword>